<dbReference type="GO" id="GO:0044027">
    <property type="term" value="P:negative regulation of gene expression via chromosomal CpG island methylation"/>
    <property type="evidence" value="ECO:0007669"/>
    <property type="project" value="TreeGrafter"/>
</dbReference>
<dbReference type="PANTHER" id="PTHR10629:SF34">
    <property type="entry name" value="DNA (CYTOSINE-5)-METHYLTRANSFERASE CMT2"/>
    <property type="match status" value="1"/>
</dbReference>
<proteinExistence type="predicted"/>
<dbReference type="PROSITE" id="PS51038">
    <property type="entry name" value="BAH"/>
    <property type="match status" value="1"/>
</dbReference>
<accession>A0A5P1ET48</accession>
<dbReference type="GO" id="GO:0003682">
    <property type="term" value="F:chromatin binding"/>
    <property type="evidence" value="ECO:0007669"/>
    <property type="project" value="InterPro"/>
</dbReference>
<dbReference type="InterPro" id="IPR029063">
    <property type="entry name" value="SAM-dependent_MTases_sf"/>
</dbReference>
<dbReference type="PANTHER" id="PTHR10629">
    <property type="entry name" value="CYTOSINE-SPECIFIC METHYLTRANSFERASE"/>
    <property type="match status" value="1"/>
</dbReference>
<dbReference type="InterPro" id="IPR043151">
    <property type="entry name" value="BAH_sf"/>
</dbReference>
<dbReference type="CDD" id="cd18635">
    <property type="entry name" value="CD_CMT3_like"/>
    <property type="match status" value="1"/>
</dbReference>
<reference evidence="8" key="1">
    <citation type="journal article" date="2017" name="Nat. Commun.">
        <title>The asparagus genome sheds light on the origin and evolution of a young Y chromosome.</title>
        <authorList>
            <person name="Harkess A."/>
            <person name="Zhou J."/>
            <person name="Xu C."/>
            <person name="Bowers J.E."/>
            <person name="Van der Hulst R."/>
            <person name="Ayyampalayam S."/>
            <person name="Mercati F."/>
            <person name="Riccardi P."/>
            <person name="McKain M.R."/>
            <person name="Kakrana A."/>
            <person name="Tang H."/>
            <person name="Ray J."/>
            <person name="Groenendijk J."/>
            <person name="Arikit S."/>
            <person name="Mathioni S.M."/>
            <person name="Nakano M."/>
            <person name="Shan H."/>
            <person name="Telgmann-Rauber A."/>
            <person name="Kanno A."/>
            <person name="Yue Z."/>
            <person name="Chen H."/>
            <person name="Li W."/>
            <person name="Chen Y."/>
            <person name="Xu X."/>
            <person name="Zhang Y."/>
            <person name="Luo S."/>
            <person name="Chen H."/>
            <person name="Gao J."/>
            <person name="Mao Z."/>
            <person name="Pires J.C."/>
            <person name="Luo M."/>
            <person name="Kudrna D."/>
            <person name="Wing R.A."/>
            <person name="Meyers B.C."/>
            <person name="Yi K."/>
            <person name="Kong H."/>
            <person name="Lavrijsen P."/>
            <person name="Sunseri F."/>
            <person name="Falavigna A."/>
            <person name="Ye Y."/>
            <person name="Leebens-Mack J.H."/>
            <person name="Chen G."/>
        </authorList>
    </citation>
    <scope>NUCLEOTIDE SEQUENCE [LARGE SCALE GENOMIC DNA]</scope>
    <source>
        <strain evidence="8">cv. DH0086</strain>
    </source>
</reference>
<comment type="subcellular location">
    <subcellularLocation>
        <location evidence="1">Nucleus</location>
    </subcellularLocation>
</comment>
<dbReference type="GO" id="GO:0005634">
    <property type="term" value="C:nucleus"/>
    <property type="evidence" value="ECO:0007669"/>
    <property type="project" value="UniProtKB-SubCell"/>
</dbReference>
<dbReference type="InterPro" id="IPR050390">
    <property type="entry name" value="C5-Methyltransferase"/>
</dbReference>
<feature type="domain" description="BAH" evidence="6">
    <location>
        <begin position="173"/>
        <end position="304"/>
    </location>
</feature>
<feature type="compositionally biased region" description="Basic residues" evidence="4">
    <location>
        <begin position="84"/>
        <end position="96"/>
    </location>
</feature>
<dbReference type="InterPro" id="IPR016197">
    <property type="entry name" value="Chromo-like_dom_sf"/>
</dbReference>
<evidence type="ECO:0000256" key="1">
    <source>
        <dbReference type="ARBA" id="ARBA00004123"/>
    </source>
</evidence>
<feature type="region of interest" description="Disordered" evidence="4">
    <location>
        <begin position="1"/>
        <end position="42"/>
    </location>
</feature>
<dbReference type="AlphaFoldDB" id="A0A5P1ET48"/>
<dbReference type="Gene3D" id="3.40.50.150">
    <property type="entry name" value="Vaccinia Virus protein VP39"/>
    <property type="match status" value="1"/>
</dbReference>
<dbReference type="InterPro" id="IPR023780">
    <property type="entry name" value="Chromo_domain"/>
</dbReference>
<dbReference type="SUPFAM" id="SSF53335">
    <property type="entry name" value="S-adenosyl-L-methionine-dependent methyltransferases"/>
    <property type="match status" value="1"/>
</dbReference>
<dbReference type="Pfam" id="PF01426">
    <property type="entry name" value="BAH"/>
    <property type="match status" value="1"/>
</dbReference>
<feature type="region of interest" description="Disordered" evidence="4">
    <location>
        <begin position="82"/>
        <end position="117"/>
    </location>
</feature>
<sequence length="501" mass="56451">MDGRSPETLAPSSPSPTSAPDLKSSNADLDPSAESNKSRKIPILDLVLLEGSGALRRSPRIQLPEPEKRKWIDIAEDDGEKKSSLKKCGKKKPRVSVKKEEEGMDLDSKNVNGKSHFVGDPVPEEEAMERWPHRYAKKVKTCNKWSNIANVVDDDDIVLKVKYHYLQANVSGCTFDIGDCAYVKGEKRKPNYIGRIMEFFETIKGEYYVRLQWFYRAEDTVMKDQAARHDKKRLFYSDLTNDNLLDCIVSKIRVIQVTPSICTNAEFPSSWNKDVELKAKSIPSCYFYYDMSYSVDYSTFQTMEINNSVEKSDLSSSSCSGTDHVNVSKIEMYRKEVYSKCEYKSTELSLLDLYSGCGGMSTGLCLGAQIAGAKLVTRWAVDLDEAACESLKRNHPGTEVRTASAVEFYELLKEWNILCKKYIVGGYKNGKSDSKASNVHASNVQAHDDSEISSDEFEVLRLVDICYGDPAKSGEHGLKFKVRWKGYAPSDDTWEPIGNLR</sequence>
<dbReference type="SUPFAM" id="SSF54160">
    <property type="entry name" value="Chromo domain-like"/>
    <property type="match status" value="1"/>
</dbReference>
<keyword evidence="2" id="KW-0539">Nucleus</keyword>
<dbReference type="EMBL" id="CM007385">
    <property type="protein sequence ID" value="ONK68287.1"/>
    <property type="molecule type" value="Genomic_DNA"/>
</dbReference>
<dbReference type="GO" id="GO:0003886">
    <property type="term" value="F:DNA (cytosine-5-)-methyltransferase activity"/>
    <property type="evidence" value="ECO:0007669"/>
    <property type="project" value="UniProtKB-EC"/>
</dbReference>
<name>A0A5P1ET48_ASPOF</name>
<dbReference type="Pfam" id="PF00385">
    <property type="entry name" value="Chromo"/>
    <property type="match status" value="1"/>
</dbReference>
<dbReference type="InterPro" id="IPR000953">
    <property type="entry name" value="Chromo/chromo_shadow_dom"/>
</dbReference>
<evidence type="ECO:0008006" key="9">
    <source>
        <dbReference type="Google" id="ProtNLM"/>
    </source>
</evidence>
<dbReference type="Gene3D" id="2.30.30.490">
    <property type="match status" value="1"/>
</dbReference>
<evidence type="ECO:0000259" key="5">
    <source>
        <dbReference type="PROSITE" id="PS50013"/>
    </source>
</evidence>
<gene>
    <name evidence="7" type="ORF">A4U43_C05F9680</name>
</gene>
<evidence type="ECO:0000256" key="4">
    <source>
        <dbReference type="SAM" id="MobiDB-lite"/>
    </source>
</evidence>
<dbReference type="PROSITE" id="PS00598">
    <property type="entry name" value="CHROMO_1"/>
    <property type="match status" value="1"/>
</dbReference>
<dbReference type="InterPro" id="IPR023779">
    <property type="entry name" value="Chromodomain_CS"/>
</dbReference>
<dbReference type="InterPro" id="IPR001025">
    <property type="entry name" value="BAH_dom"/>
</dbReference>
<evidence type="ECO:0000256" key="2">
    <source>
        <dbReference type="ARBA" id="ARBA00023242"/>
    </source>
</evidence>
<feature type="domain" description="Chromo" evidence="5">
    <location>
        <begin position="457"/>
        <end position="501"/>
    </location>
</feature>
<dbReference type="SMART" id="SM00439">
    <property type="entry name" value="BAH"/>
    <property type="match status" value="1"/>
</dbReference>
<dbReference type="PROSITE" id="PS50013">
    <property type="entry name" value="CHROMO_2"/>
    <property type="match status" value="1"/>
</dbReference>
<dbReference type="Gramene" id="ONK68287">
    <property type="protein sequence ID" value="ONK68287"/>
    <property type="gene ID" value="A4U43_C05F9680"/>
</dbReference>
<evidence type="ECO:0000313" key="8">
    <source>
        <dbReference type="Proteomes" id="UP000243459"/>
    </source>
</evidence>
<organism evidence="7 8">
    <name type="scientific">Asparagus officinalis</name>
    <name type="common">Garden asparagus</name>
    <dbReference type="NCBI Taxonomy" id="4686"/>
    <lineage>
        <taxon>Eukaryota</taxon>
        <taxon>Viridiplantae</taxon>
        <taxon>Streptophyta</taxon>
        <taxon>Embryophyta</taxon>
        <taxon>Tracheophyta</taxon>
        <taxon>Spermatophyta</taxon>
        <taxon>Magnoliopsida</taxon>
        <taxon>Liliopsida</taxon>
        <taxon>Asparagales</taxon>
        <taxon>Asparagaceae</taxon>
        <taxon>Asparagoideae</taxon>
        <taxon>Asparagus</taxon>
    </lineage>
</organism>
<evidence type="ECO:0000313" key="7">
    <source>
        <dbReference type="EMBL" id="ONK68287.1"/>
    </source>
</evidence>
<keyword evidence="8" id="KW-1185">Reference proteome</keyword>
<dbReference type="Proteomes" id="UP000243459">
    <property type="component" value="Chromosome 5"/>
</dbReference>
<protein>
    <recommendedName>
        <fullName evidence="9">Chromo domain-containing protein</fullName>
    </recommendedName>
</protein>
<evidence type="ECO:0000259" key="6">
    <source>
        <dbReference type="PROSITE" id="PS51038"/>
    </source>
</evidence>
<evidence type="ECO:0000256" key="3">
    <source>
        <dbReference type="ARBA" id="ARBA00047422"/>
    </source>
</evidence>
<feature type="compositionally biased region" description="Low complexity" evidence="4">
    <location>
        <begin position="1"/>
        <end position="20"/>
    </location>
</feature>
<comment type="catalytic activity">
    <reaction evidence="3">
        <text>a 2'-deoxycytidine in DNA + S-adenosyl-L-methionine = a 5-methyl-2'-deoxycytidine in DNA + S-adenosyl-L-homocysteine + H(+)</text>
        <dbReference type="Rhea" id="RHEA:13681"/>
        <dbReference type="Rhea" id="RHEA-COMP:11369"/>
        <dbReference type="Rhea" id="RHEA-COMP:11370"/>
        <dbReference type="ChEBI" id="CHEBI:15378"/>
        <dbReference type="ChEBI" id="CHEBI:57856"/>
        <dbReference type="ChEBI" id="CHEBI:59789"/>
        <dbReference type="ChEBI" id="CHEBI:85452"/>
        <dbReference type="ChEBI" id="CHEBI:85454"/>
        <dbReference type="EC" id="2.1.1.37"/>
    </reaction>
</comment>
<dbReference type="GO" id="GO:0003677">
    <property type="term" value="F:DNA binding"/>
    <property type="evidence" value="ECO:0007669"/>
    <property type="project" value="TreeGrafter"/>
</dbReference>